<evidence type="ECO:0000256" key="1">
    <source>
        <dbReference type="SAM" id="MobiDB-lite"/>
    </source>
</evidence>
<proteinExistence type="predicted"/>
<organism evidence="2">
    <name type="scientific">Timema shepardi</name>
    <name type="common">Walking stick</name>
    <dbReference type="NCBI Taxonomy" id="629360"/>
    <lineage>
        <taxon>Eukaryota</taxon>
        <taxon>Metazoa</taxon>
        <taxon>Ecdysozoa</taxon>
        <taxon>Arthropoda</taxon>
        <taxon>Hexapoda</taxon>
        <taxon>Insecta</taxon>
        <taxon>Pterygota</taxon>
        <taxon>Neoptera</taxon>
        <taxon>Polyneoptera</taxon>
        <taxon>Phasmatodea</taxon>
        <taxon>Timematodea</taxon>
        <taxon>Timematoidea</taxon>
        <taxon>Timematidae</taxon>
        <taxon>Timema</taxon>
    </lineage>
</organism>
<feature type="region of interest" description="Disordered" evidence="1">
    <location>
        <begin position="1"/>
        <end position="73"/>
    </location>
</feature>
<reference evidence="2" key="1">
    <citation type="submission" date="2020-11" db="EMBL/GenBank/DDBJ databases">
        <authorList>
            <person name="Tran Van P."/>
        </authorList>
    </citation>
    <scope>NUCLEOTIDE SEQUENCE</scope>
</reference>
<feature type="compositionally biased region" description="Basic and acidic residues" evidence="1">
    <location>
        <begin position="59"/>
        <end position="69"/>
    </location>
</feature>
<sequence length="115" mass="12664">MRPVGEELSRQNMNTNSSQTPSSNLRPYRRSIAVDPSEPPLLSASSTSPRVKLSHPLKRREPALTKESHPGVAQLSSFRTLSRALLLDIIDALADDKNDTKMCQDLSCTSLNSEC</sequence>
<feature type="compositionally biased region" description="Polar residues" evidence="1">
    <location>
        <begin position="10"/>
        <end position="25"/>
    </location>
</feature>
<dbReference type="AlphaFoldDB" id="A0A7R9FUW6"/>
<accession>A0A7R9FUW6</accession>
<protein>
    <submittedName>
        <fullName evidence="2">Uncharacterized protein</fullName>
    </submittedName>
</protein>
<gene>
    <name evidence="2" type="ORF">TSIB3V08_LOCUS204</name>
</gene>
<name>A0A7R9FUW6_TIMSH</name>
<evidence type="ECO:0000313" key="2">
    <source>
        <dbReference type="EMBL" id="CAD7255913.1"/>
    </source>
</evidence>
<dbReference type="EMBL" id="OC000047">
    <property type="protein sequence ID" value="CAD7255913.1"/>
    <property type="molecule type" value="Genomic_DNA"/>
</dbReference>